<comment type="caution">
    <text evidence="5">The sequence shown here is derived from an EMBL/GenBank/DDBJ whole genome shotgun (WGS) entry which is preliminary data.</text>
</comment>
<dbReference type="InterPro" id="IPR050508">
    <property type="entry name" value="Methyltransf_Superfamily"/>
</dbReference>
<dbReference type="Proteomes" id="UP000295611">
    <property type="component" value="Unassembled WGS sequence"/>
</dbReference>
<dbReference type="InterPro" id="IPR041698">
    <property type="entry name" value="Methyltransf_25"/>
</dbReference>
<dbReference type="InterPro" id="IPR029063">
    <property type="entry name" value="SAM-dependent_MTases_sf"/>
</dbReference>
<proteinExistence type="predicted"/>
<keyword evidence="6" id="KW-1185">Reference proteome</keyword>
<evidence type="ECO:0000259" key="4">
    <source>
        <dbReference type="Pfam" id="PF13649"/>
    </source>
</evidence>
<reference evidence="5 6" key="1">
    <citation type="submission" date="2019-03" db="EMBL/GenBank/DDBJ databases">
        <title>Genomic Encyclopedia of Type Strains, Phase III (KMG-III): the genomes of soil and plant-associated and newly described type strains.</title>
        <authorList>
            <person name="Whitman W."/>
        </authorList>
    </citation>
    <scope>NUCLEOTIDE SEQUENCE [LARGE SCALE GENOMIC DNA]</scope>
    <source>
        <strain evidence="5 6">CECT 8976</strain>
    </source>
</reference>
<evidence type="ECO:0000313" key="5">
    <source>
        <dbReference type="EMBL" id="TDR77805.1"/>
    </source>
</evidence>
<keyword evidence="1 5" id="KW-0489">Methyltransferase</keyword>
<gene>
    <name evidence="5" type="ORF">DFP86_10945</name>
</gene>
<dbReference type="SUPFAM" id="SSF53335">
    <property type="entry name" value="S-adenosyl-L-methionine-dependent methyltransferases"/>
    <property type="match status" value="1"/>
</dbReference>
<accession>A0A4R7B4V7</accession>
<evidence type="ECO:0000256" key="1">
    <source>
        <dbReference type="ARBA" id="ARBA00022603"/>
    </source>
</evidence>
<keyword evidence="5" id="KW-0830">Ubiquinone</keyword>
<dbReference type="GO" id="GO:0008168">
    <property type="term" value="F:methyltransferase activity"/>
    <property type="evidence" value="ECO:0007669"/>
    <property type="project" value="UniProtKB-KW"/>
</dbReference>
<dbReference type="PANTHER" id="PTHR42912:SF93">
    <property type="entry name" value="N6-ADENOSINE-METHYLTRANSFERASE TMT1A"/>
    <property type="match status" value="1"/>
</dbReference>
<evidence type="ECO:0000256" key="3">
    <source>
        <dbReference type="ARBA" id="ARBA00022691"/>
    </source>
</evidence>
<dbReference type="GO" id="GO:0032259">
    <property type="term" value="P:methylation"/>
    <property type="evidence" value="ECO:0007669"/>
    <property type="project" value="UniProtKB-KW"/>
</dbReference>
<dbReference type="PROSITE" id="PS01184">
    <property type="entry name" value="UBIE_2"/>
    <property type="match status" value="1"/>
</dbReference>
<name>A0A4R7B4V7_9NEIS</name>
<dbReference type="CDD" id="cd02440">
    <property type="entry name" value="AdoMet_MTases"/>
    <property type="match status" value="1"/>
</dbReference>
<dbReference type="InterPro" id="IPR023576">
    <property type="entry name" value="UbiE/COQ5_MeTrFase_CS"/>
</dbReference>
<dbReference type="Gene3D" id="3.40.50.150">
    <property type="entry name" value="Vaccinia Virus protein VP39"/>
    <property type="match status" value="1"/>
</dbReference>
<evidence type="ECO:0000313" key="6">
    <source>
        <dbReference type="Proteomes" id="UP000295611"/>
    </source>
</evidence>
<protein>
    <submittedName>
        <fullName evidence="5">Ubiquinone/menaquinone biosynthesis C-methylase UbiE</fullName>
    </submittedName>
</protein>
<keyword evidence="2" id="KW-0808">Transferase</keyword>
<sequence length="287" mass="31935">MIAHLLLEQLPREPLLRVPESDAVMEAPAQVEAFAESGRDQGILAYVYLFHAALSLPVIRPGDLVLDLACGPANQLAQIARLNPESRFIGLDASPRMLDLARDTLARQGVDNVTPSYGDVTCLNNLGPASVDTVLCTMSLHHLPDTEALAQTMREIHRVLKPGGGLFLADFGRLKRQATQRHFAYDRIEQQSQLFTADFLHSMRAAFSLDELRTAIEDAGLAAHGYHTALAPFMMIFRSQPRRVVDRSLTLRLQQAYRRLDRGARRDFDNLARWFGLGGLSLPCPVR</sequence>
<dbReference type="EMBL" id="SNZP01000009">
    <property type="protein sequence ID" value="TDR77805.1"/>
    <property type="molecule type" value="Genomic_DNA"/>
</dbReference>
<feature type="domain" description="Methyltransferase" evidence="4">
    <location>
        <begin position="65"/>
        <end position="164"/>
    </location>
</feature>
<dbReference type="PANTHER" id="PTHR42912">
    <property type="entry name" value="METHYLTRANSFERASE"/>
    <property type="match status" value="1"/>
</dbReference>
<dbReference type="Pfam" id="PF13649">
    <property type="entry name" value="Methyltransf_25"/>
    <property type="match status" value="1"/>
</dbReference>
<evidence type="ECO:0000256" key="2">
    <source>
        <dbReference type="ARBA" id="ARBA00022679"/>
    </source>
</evidence>
<keyword evidence="3" id="KW-0949">S-adenosyl-L-methionine</keyword>
<dbReference type="AlphaFoldDB" id="A0A4R7B4V7"/>
<organism evidence="5 6">
    <name type="scientific">Paludibacterium purpuratum</name>
    <dbReference type="NCBI Taxonomy" id="1144873"/>
    <lineage>
        <taxon>Bacteria</taxon>
        <taxon>Pseudomonadati</taxon>
        <taxon>Pseudomonadota</taxon>
        <taxon>Betaproteobacteria</taxon>
        <taxon>Neisseriales</taxon>
        <taxon>Chromobacteriaceae</taxon>
        <taxon>Paludibacterium</taxon>
    </lineage>
</organism>